<dbReference type="GO" id="GO:0005762">
    <property type="term" value="C:mitochondrial large ribosomal subunit"/>
    <property type="evidence" value="ECO:0007669"/>
    <property type="project" value="InterPro"/>
</dbReference>
<sequence>RTRGAAPLMSLRTTEQVTRLLCVGLRNSVDISRAGNRNVHSSTIRCAGQDWRMRRGFARSGSEYGPLTDLPDWSFADGRPALPWKGQIRRKEEREALARRVVLLSTEMDQGMIKWQNSQQEMKAEQLQKERSKLKSKASPNKAAKPQ</sequence>
<evidence type="ECO:0000256" key="1">
    <source>
        <dbReference type="ARBA" id="ARBA00004173"/>
    </source>
</evidence>
<dbReference type="InterPro" id="IPR034596">
    <property type="entry name" value="Ribosomal_mL52"/>
</dbReference>
<keyword evidence="5" id="KW-0496">Mitochondrion</keyword>
<dbReference type="PANTHER" id="PTHR34090">
    <property type="entry name" value="39S RIBOSOMAL PROTEIN L52, MITOCHONDRIAL"/>
    <property type="match status" value="1"/>
</dbReference>
<evidence type="ECO:0000256" key="8">
    <source>
        <dbReference type="ARBA" id="ARBA00035425"/>
    </source>
</evidence>
<keyword evidence="3" id="KW-0809">Transit peptide</keyword>
<evidence type="ECO:0000256" key="3">
    <source>
        <dbReference type="ARBA" id="ARBA00022946"/>
    </source>
</evidence>
<protein>
    <recommendedName>
        <fullName evidence="7">Large ribosomal subunit protein mL52</fullName>
    </recommendedName>
    <alternativeName>
        <fullName evidence="8">39S ribosomal protein L52, mitochondrial</fullName>
    </alternativeName>
</protein>
<proteinExistence type="evidence at transcript level"/>
<evidence type="ECO:0000256" key="2">
    <source>
        <dbReference type="ARBA" id="ARBA00007232"/>
    </source>
</evidence>
<feature type="compositionally biased region" description="Basic and acidic residues" evidence="9">
    <location>
        <begin position="122"/>
        <end position="133"/>
    </location>
</feature>
<evidence type="ECO:0000256" key="9">
    <source>
        <dbReference type="SAM" id="MobiDB-lite"/>
    </source>
</evidence>
<name>A4IIA5_XENTR</name>
<evidence type="ECO:0000256" key="4">
    <source>
        <dbReference type="ARBA" id="ARBA00022980"/>
    </source>
</evidence>
<dbReference type="EMBL" id="BC135934">
    <property type="protein sequence ID" value="AAI35935.1"/>
    <property type="molecule type" value="mRNA"/>
</dbReference>
<dbReference type="Pfam" id="PF18699">
    <property type="entry name" value="MRPL52"/>
    <property type="match status" value="1"/>
</dbReference>
<keyword evidence="6" id="KW-0687">Ribonucleoprotein</keyword>
<evidence type="ECO:0000313" key="10">
    <source>
        <dbReference type="EMBL" id="AAI35935.1"/>
    </source>
</evidence>
<dbReference type="GO" id="GO:0003735">
    <property type="term" value="F:structural constituent of ribosome"/>
    <property type="evidence" value="ECO:0007669"/>
    <property type="project" value="InterPro"/>
</dbReference>
<feature type="region of interest" description="Disordered" evidence="9">
    <location>
        <begin position="117"/>
        <end position="147"/>
    </location>
</feature>
<gene>
    <name evidence="10" type="primary">LOC100124974</name>
</gene>
<dbReference type="GO" id="GO:0032543">
    <property type="term" value="P:mitochondrial translation"/>
    <property type="evidence" value="ECO:0007669"/>
    <property type="project" value="InterPro"/>
</dbReference>
<feature type="compositionally biased region" description="Low complexity" evidence="9">
    <location>
        <begin position="137"/>
        <end position="147"/>
    </location>
</feature>
<keyword evidence="4" id="KW-0689">Ribosomal protein</keyword>
<evidence type="ECO:0000256" key="6">
    <source>
        <dbReference type="ARBA" id="ARBA00023274"/>
    </source>
</evidence>
<accession>A4IIA5</accession>
<dbReference type="PANTHER" id="PTHR34090:SF1">
    <property type="entry name" value="LARGE RIBOSOMAL SUBUNIT PROTEIN ML52"/>
    <property type="match status" value="1"/>
</dbReference>
<feature type="non-terminal residue" evidence="10">
    <location>
        <position position="1"/>
    </location>
</feature>
<reference evidence="10" key="1">
    <citation type="submission" date="2007-03" db="EMBL/GenBank/DDBJ databases">
        <authorList>
            <consortium name="NIH - Xenopus Gene Collection (XGC) project"/>
        </authorList>
    </citation>
    <scope>NUCLEOTIDE SEQUENCE [LARGE SCALE MRNA]</scope>
    <source>
        <tissue evidence="10">Whole embryo</tissue>
    </source>
</reference>
<evidence type="ECO:0000256" key="5">
    <source>
        <dbReference type="ARBA" id="ARBA00023128"/>
    </source>
</evidence>
<comment type="similarity">
    <text evidence="2">Belongs to the mitochondrion-specific ribosomal protein mL52 family.</text>
</comment>
<evidence type="ECO:0000256" key="7">
    <source>
        <dbReference type="ARBA" id="ARBA00035181"/>
    </source>
</evidence>
<comment type="subcellular location">
    <subcellularLocation>
        <location evidence="1">Mitochondrion</location>
    </subcellularLocation>
</comment>
<dbReference type="AlphaFoldDB" id="A4IIA5"/>
<organism evidence="10">
    <name type="scientific">Xenopus tropicalis</name>
    <name type="common">Western clawed frog</name>
    <name type="synonym">Silurana tropicalis</name>
    <dbReference type="NCBI Taxonomy" id="8364"/>
    <lineage>
        <taxon>Eukaryota</taxon>
        <taxon>Metazoa</taxon>
        <taxon>Chordata</taxon>
        <taxon>Craniata</taxon>
        <taxon>Vertebrata</taxon>
        <taxon>Euteleostomi</taxon>
        <taxon>Amphibia</taxon>
        <taxon>Batrachia</taxon>
        <taxon>Anura</taxon>
        <taxon>Pipoidea</taxon>
        <taxon>Pipidae</taxon>
        <taxon>Xenopodinae</taxon>
        <taxon>Xenopus</taxon>
        <taxon>Silurana</taxon>
    </lineage>
</organism>